<dbReference type="PANTHER" id="PTHR34477">
    <property type="entry name" value="UPF0213 PROTEIN YHBQ"/>
    <property type="match status" value="1"/>
</dbReference>
<protein>
    <recommendedName>
        <fullName evidence="2">GIY-YIG domain-containing protein</fullName>
    </recommendedName>
</protein>
<accession>A0A1F5QD85</accession>
<dbReference type="Pfam" id="PF01541">
    <property type="entry name" value="GIY-YIG"/>
    <property type="match status" value="1"/>
</dbReference>
<organism evidence="3 4">
    <name type="scientific">Candidatus Doudnabacteria bacterium RIFCSPLOWO2_02_FULL_48_13</name>
    <dbReference type="NCBI Taxonomy" id="1817845"/>
    <lineage>
        <taxon>Bacteria</taxon>
        <taxon>Candidatus Doudnaibacteriota</taxon>
    </lineage>
</organism>
<dbReference type="PROSITE" id="PS50164">
    <property type="entry name" value="GIY_YIG"/>
    <property type="match status" value="1"/>
</dbReference>
<proteinExistence type="inferred from homology"/>
<comment type="similarity">
    <text evidence="1">Belongs to the UPF0213 family.</text>
</comment>
<dbReference type="CDD" id="cd10448">
    <property type="entry name" value="GIY-YIG_unchar_3"/>
    <property type="match status" value="1"/>
</dbReference>
<dbReference type="AlphaFoldDB" id="A0A1F5QD85"/>
<dbReference type="SUPFAM" id="SSF82771">
    <property type="entry name" value="GIY-YIG endonuclease"/>
    <property type="match status" value="1"/>
</dbReference>
<name>A0A1F5QD85_9BACT</name>
<reference evidence="3 4" key="1">
    <citation type="journal article" date="2016" name="Nat. Commun.">
        <title>Thousands of microbial genomes shed light on interconnected biogeochemical processes in an aquifer system.</title>
        <authorList>
            <person name="Anantharaman K."/>
            <person name="Brown C.T."/>
            <person name="Hug L.A."/>
            <person name="Sharon I."/>
            <person name="Castelle C.J."/>
            <person name="Probst A.J."/>
            <person name="Thomas B.C."/>
            <person name="Singh A."/>
            <person name="Wilkins M.J."/>
            <person name="Karaoz U."/>
            <person name="Brodie E.L."/>
            <person name="Williams K.H."/>
            <person name="Hubbard S.S."/>
            <person name="Banfield J.F."/>
        </authorList>
    </citation>
    <scope>NUCLEOTIDE SEQUENCE [LARGE SCALE GENOMIC DNA]</scope>
</reference>
<dbReference type="Gene3D" id="3.40.1440.10">
    <property type="entry name" value="GIY-YIG endonuclease"/>
    <property type="match status" value="1"/>
</dbReference>
<dbReference type="PANTHER" id="PTHR34477:SF5">
    <property type="entry name" value="BSL5627 PROTEIN"/>
    <property type="match status" value="1"/>
</dbReference>
<dbReference type="InterPro" id="IPR035901">
    <property type="entry name" value="GIY-YIG_endonuc_sf"/>
</dbReference>
<dbReference type="EMBL" id="MFFF01000013">
    <property type="protein sequence ID" value="OGE99842.1"/>
    <property type="molecule type" value="Genomic_DNA"/>
</dbReference>
<comment type="caution">
    <text evidence="3">The sequence shown here is derived from an EMBL/GenBank/DDBJ whole genome shotgun (WGS) entry which is preliminary data.</text>
</comment>
<evidence type="ECO:0000256" key="1">
    <source>
        <dbReference type="ARBA" id="ARBA00007435"/>
    </source>
</evidence>
<dbReference type="InterPro" id="IPR000305">
    <property type="entry name" value="GIY-YIG_endonuc"/>
</dbReference>
<evidence type="ECO:0000259" key="2">
    <source>
        <dbReference type="PROSITE" id="PS50164"/>
    </source>
</evidence>
<dbReference type="Proteomes" id="UP000177235">
    <property type="component" value="Unassembled WGS sequence"/>
</dbReference>
<feature type="domain" description="GIY-YIG" evidence="2">
    <location>
        <begin position="2"/>
        <end position="78"/>
    </location>
</feature>
<dbReference type="InterPro" id="IPR050190">
    <property type="entry name" value="UPF0213_domain"/>
</dbReference>
<evidence type="ECO:0000313" key="4">
    <source>
        <dbReference type="Proteomes" id="UP000177235"/>
    </source>
</evidence>
<evidence type="ECO:0000313" key="3">
    <source>
        <dbReference type="EMBL" id="OGE99842.1"/>
    </source>
</evidence>
<gene>
    <name evidence="3" type="ORF">A3J05_02545</name>
</gene>
<sequence length="96" mass="11562">MKSYYVYILASKRNGTLYTGVTDNLIKRIWQHKNDLAEGFTKKYKVHMLVYYEDTPDVMSAITREKQLKAWKRQWKIDLIEKNNPGWRDLYSELIT</sequence>